<reference evidence="2 3" key="1">
    <citation type="submission" date="2019-07" db="EMBL/GenBank/DDBJ databases">
        <title>New species of Amycolatopsis and Streptomyces.</title>
        <authorList>
            <person name="Duangmal K."/>
            <person name="Teo W.F.A."/>
            <person name="Lipun K."/>
        </authorList>
    </citation>
    <scope>NUCLEOTIDE SEQUENCE [LARGE SCALE GENOMIC DNA]</scope>
    <source>
        <strain evidence="2 3">NBRC 106415</strain>
    </source>
</reference>
<keyword evidence="3" id="KW-1185">Reference proteome</keyword>
<dbReference type="AlphaFoldDB" id="A0A5N8XN41"/>
<protein>
    <submittedName>
        <fullName evidence="2">Uncharacterized protein</fullName>
    </submittedName>
</protein>
<proteinExistence type="predicted"/>
<comment type="caution">
    <text evidence="2">The sequence shown here is derived from an EMBL/GenBank/DDBJ whole genome shotgun (WGS) entry which is preliminary data.</text>
</comment>
<evidence type="ECO:0000256" key="1">
    <source>
        <dbReference type="SAM" id="MobiDB-lite"/>
    </source>
</evidence>
<name>A0A5N8XN41_9ACTN</name>
<dbReference type="RefSeq" id="WP_152774012.1">
    <property type="nucleotide sequence ID" value="NZ_VJZC01000220.1"/>
</dbReference>
<organism evidence="2 3">
    <name type="scientific">Streptomyces spongiae</name>
    <dbReference type="NCBI Taxonomy" id="565072"/>
    <lineage>
        <taxon>Bacteria</taxon>
        <taxon>Bacillati</taxon>
        <taxon>Actinomycetota</taxon>
        <taxon>Actinomycetes</taxon>
        <taxon>Kitasatosporales</taxon>
        <taxon>Streptomycetaceae</taxon>
        <taxon>Streptomyces</taxon>
    </lineage>
</organism>
<sequence>MFNLILRALDALTALFAPRGRHRAGHASPAPVHHREPRPGVHRAPGPYVTDTFLDGAATPPVRPYVLTTEQRARRRALWLATYGIDVGPRRIHGVEVG</sequence>
<dbReference type="EMBL" id="VJZC01000220">
    <property type="protein sequence ID" value="MPY60536.1"/>
    <property type="molecule type" value="Genomic_DNA"/>
</dbReference>
<gene>
    <name evidence="2" type="ORF">FNH08_26285</name>
</gene>
<feature type="region of interest" description="Disordered" evidence="1">
    <location>
        <begin position="22"/>
        <end position="44"/>
    </location>
</feature>
<accession>A0A5N8XN41</accession>
<evidence type="ECO:0000313" key="3">
    <source>
        <dbReference type="Proteomes" id="UP000400924"/>
    </source>
</evidence>
<dbReference type="Proteomes" id="UP000400924">
    <property type="component" value="Unassembled WGS sequence"/>
</dbReference>
<evidence type="ECO:0000313" key="2">
    <source>
        <dbReference type="EMBL" id="MPY60536.1"/>
    </source>
</evidence>
<dbReference type="OrthoDB" id="4326862at2"/>